<keyword evidence="2" id="KW-1185">Reference proteome</keyword>
<sequence>MANHWHLLDWDCVQPDALCAKSIESTAVAVSVAAAVQQWDWQQRHRALGKSRSTLDVRTTQSRRVLFLAARQASSMVSLQPIVFALGPFGFLFALGSSTQMQTTDAYHCFRILVKLQAGMSTWTPIGLG</sequence>
<dbReference type="RefSeq" id="XP_040718293.1">
    <property type="nucleotide sequence ID" value="XM_040858188.1"/>
</dbReference>
<comment type="caution">
    <text evidence="1">The sequence shown here is derived from an EMBL/GenBank/DDBJ whole genome shotgun (WGS) entry which is preliminary data.</text>
</comment>
<proteinExistence type="predicted"/>
<dbReference type="InParanoid" id="A0A1Y2E804"/>
<evidence type="ECO:0000313" key="2">
    <source>
        <dbReference type="Proteomes" id="UP000193689"/>
    </source>
</evidence>
<accession>A0A1Y2E804</accession>
<dbReference type="EMBL" id="MCFJ01000004">
    <property type="protein sequence ID" value="ORY67669.1"/>
    <property type="molecule type" value="Genomic_DNA"/>
</dbReference>
<name>A0A1Y2E804_9PEZI</name>
<reference evidence="1 2" key="1">
    <citation type="submission" date="2016-07" db="EMBL/GenBank/DDBJ databases">
        <title>Pervasive Adenine N6-methylation of Active Genes in Fungi.</title>
        <authorList>
            <consortium name="DOE Joint Genome Institute"/>
            <person name="Mondo S.J."/>
            <person name="Dannebaum R.O."/>
            <person name="Kuo R.C."/>
            <person name="Labutti K."/>
            <person name="Haridas S."/>
            <person name="Kuo A."/>
            <person name="Salamov A."/>
            <person name="Ahrendt S.R."/>
            <person name="Lipzen A."/>
            <person name="Sullivan W."/>
            <person name="Andreopoulos W.B."/>
            <person name="Clum A."/>
            <person name="Lindquist E."/>
            <person name="Daum C."/>
            <person name="Ramamoorthy G.K."/>
            <person name="Gryganskyi A."/>
            <person name="Culley D."/>
            <person name="Magnuson J.K."/>
            <person name="James T.Y."/>
            <person name="O'Malley M.A."/>
            <person name="Stajich J.E."/>
            <person name="Spatafora J.W."/>
            <person name="Visel A."/>
            <person name="Grigoriev I.V."/>
        </authorList>
    </citation>
    <scope>NUCLEOTIDE SEQUENCE [LARGE SCALE GENOMIC DNA]</scope>
    <source>
        <strain evidence="1 2">CBS 129021</strain>
    </source>
</reference>
<gene>
    <name evidence="1" type="ORF">BCR38DRAFT_407622</name>
</gene>
<dbReference type="GeneID" id="63774400"/>
<protein>
    <submittedName>
        <fullName evidence="1">Uncharacterized protein</fullName>
    </submittedName>
</protein>
<evidence type="ECO:0000313" key="1">
    <source>
        <dbReference type="EMBL" id="ORY67669.1"/>
    </source>
</evidence>
<dbReference type="AlphaFoldDB" id="A0A1Y2E804"/>
<dbReference type="Proteomes" id="UP000193689">
    <property type="component" value="Unassembled WGS sequence"/>
</dbReference>
<organism evidence="1 2">
    <name type="scientific">Pseudomassariella vexata</name>
    <dbReference type="NCBI Taxonomy" id="1141098"/>
    <lineage>
        <taxon>Eukaryota</taxon>
        <taxon>Fungi</taxon>
        <taxon>Dikarya</taxon>
        <taxon>Ascomycota</taxon>
        <taxon>Pezizomycotina</taxon>
        <taxon>Sordariomycetes</taxon>
        <taxon>Xylariomycetidae</taxon>
        <taxon>Amphisphaeriales</taxon>
        <taxon>Pseudomassariaceae</taxon>
        <taxon>Pseudomassariella</taxon>
    </lineage>
</organism>